<reference evidence="5 6" key="1">
    <citation type="submission" date="2019-12" db="EMBL/GenBank/DDBJ databases">
        <authorList>
            <person name="Floudas D."/>
            <person name="Bentzer J."/>
            <person name="Ahren D."/>
            <person name="Johansson T."/>
            <person name="Persson P."/>
            <person name="Tunlid A."/>
        </authorList>
    </citation>
    <scope>NUCLEOTIDE SEQUENCE [LARGE SCALE GENOMIC DNA]</scope>
    <source>
        <strain evidence="5 6">CBS 102.39</strain>
    </source>
</reference>
<feature type="compositionally biased region" description="Basic and acidic residues" evidence="3">
    <location>
        <begin position="435"/>
        <end position="459"/>
    </location>
</feature>
<keyword evidence="6" id="KW-1185">Reference proteome</keyword>
<sequence>MAPYKTLQYKQIDNCQPSLMDVYFPSRSPTEEIIKLPVLVHFHGGALLMGNRQSALPNWLLERTLASGCAFISADYRCLIPATAHDIVEDLKDVFKYVSTSTFKGDDYAFQLDGDRIGVCGNSAGGLCAYLATIHCSPRPKVLVSIYGQGGNFFTEHNLLVKEKITFMGQPVDKLDPSLFSTLTYPFPDGMPMVTDVPFGIDPSEWEDPAAAARQNPRMTRYNLFLQEGNYLDYYTGLYNPSISKELRKVLNRPNPNVQDFKDLLPEDKHVLFPQLSIDSAWPPTILIHGTADDVVPAEESRNIKRLVEEVGATVQLIEVEGLPHGYDGFPGMEESQKDNFDAVSSFVQNSLPGTLGQPSEQDVVMNPLSMDDPASSTHGHSQDSGEGNKTLKRRFDEIEQVSICFAVFYDRTEGGLAYTYVTHPECQDTASETARPEVDAQRREEAERSLSGVKEAEQRPFSSSDAPSQVLNTTGGGSIRIVSLPMQHGSGENGQQSSSGNLPSDSASGSGVASANMASGHKPASKSSTSPKRQKRQAQDSQSLAPVTAEHEVQHARTSDASEGSFNLLNGNSHDLNDSQGPSGAKLRPQTRKGGVHASRNTQETPAKRETRSTRQTRSSRNDSGNVIAAVAAATVEVEAAAAANAGSSTEPSTQTTATSSSSLAHALGPHNHTSLSPSTNSTSLAASAQLHMDSILKVAEAAVAAQRAAAAAAGEGTKPNETVDPNLDPSLFAASTSTGQNSSQGVASNDSSSTAKSVNAESTNATSANTSNAVASSSSTPPSTSTSTPTPTTPSPSTNLSSNPYYALGAHLLPRTNGSSPNPTAHPMLMPYPFFYPPPPAAVPGAPNNTPYPIPYNPYYYLAAHMIPTANGMYPTPPGNFSPPPAQQQRLNPEPPKPKAKRLKAHTVTTKSFSIPMVPRDKKGKPMLPLNVGIMTVISLGEVCMRDHFHTERYIFPVGYEVTRRYLSTVDPTIEVVYHCTILDGGDGPKFQIIPSDKPDKPIIAGTATGAWSNIVKQANAIRNRQHSNSVSGPDFFGLGQNTIKHLIQELPNADRLRDYVWQNFVEGGPLGGRHAAVIPALPEEYDASLPIGAYYPKRDIPVNPNVPRGLAHYPQHIIAQAEAQKAQKLAARASSQEQPVAGPSNPPSTTTPQLAPHVQPQQPLPPQPSLGMTGVVNGNLNVHEYHPQAVQQAQPTDHAPTQGAAVQMAGNSVVGAAPGSASPASSQHSRPASQGNQHQEQQQPQMTMPVNGVMPTLGADGMMPTTFAGIMSAYPIPGTSGPHDAAAAGS</sequence>
<dbReference type="PANTHER" id="PTHR23024">
    <property type="entry name" value="ARYLACETAMIDE DEACETYLASE"/>
    <property type="match status" value="1"/>
</dbReference>
<dbReference type="SUPFAM" id="SSF53474">
    <property type="entry name" value="alpha/beta-Hydrolases"/>
    <property type="match status" value="1"/>
</dbReference>
<evidence type="ECO:0000313" key="5">
    <source>
        <dbReference type="EMBL" id="KAF4617791.1"/>
    </source>
</evidence>
<dbReference type="SMART" id="SM00542">
    <property type="entry name" value="FYRC"/>
    <property type="match status" value="1"/>
</dbReference>
<feature type="compositionally biased region" description="Polar residues" evidence="3">
    <location>
        <begin position="735"/>
        <end position="758"/>
    </location>
</feature>
<dbReference type="Gene3D" id="3.40.50.1820">
    <property type="entry name" value="alpha/beta hydrolase"/>
    <property type="match status" value="1"/>
</dbReference>
<organism evidence="5 6">
    <name type="scientific">Agrocybe pediades</name>
    <dbReference type="NCBI Taxonomy" id="84607"/>
    <lineage>
        <taxon>Eukaryota</taxon>
        <taxon>Fungi</taxon>
        <taxon>Dikarya</taxon>
        <taxon>Basidiomycota</taxon>
        <taxon>Agaricomycotina</taxon>
        <taxon>Agaricomycetes</taxon>
        <taxon>Agaricomycetidae</taxon>
        <taxon>Agaricales</taxon>
        <taxon>Agaricineae</taxon>
        <taxon>Strophariaceae</taxon>
        <taxon>Agrocybe</taxon>
    </lineage>
</organism>
<dbReference type="Proteomes" id="UP000521872">
    <property type="component" value="Unassembled WGS sequence"/>
</dbReference>
<feature type="region of interest" description="Disordered" evidence="3">
    <location>
        <begin position="714"/>
        <end position="805"/>
    </location>
</feature>
<dbReference type="Pfam" id="PF05964">
    <property type="entry name" value="FYRN"/>
    <property type="match status" value="1"/>
</dbReference>
<dbReference type="PROSITE" id="PS51542">
    <property type="entry name" value="FYRN"/>
    <property type="match status" value="1"/>
</dbReference>
<dbReference type="Pfam" id="PF20434">
    <property type="entry name" value="BD-FAE"/>
    <property type="match status" value="1"/>
</dbReference>
<dbReference type="PANTHER" id="PTHR23024:SF339">
    <property type="entry name" value="ALPHA_BETA HYDROLASE FOLD-3 DOMAIN-CONTAINING PROTEIN"/>
    <property type="match status" value="1"/>
</dbReference>
<feature type="region of interest" description="Disordered" evidence="3">
    <location>
        <begin position="877"/>
        <end position="902"/>
    </location>
</feature>
<feature type="compositionally biased region" description="Low complexity" evidence="3">
    <location>
        <begin position="645"/>
        <end position="664"/>
    </location>
</feature>
<dbReference type="InterPro" id="IPR050466">
    <property type="entry name" value="Carboxylest/Gibb_receptor"/>
</dbReference>
<dbReference type="EMBL" id="JAACJL010000030">
    <property type="protein sequence ID" value="KAF4617791.1"/>
    <property type="molecule type" value="Genomic_DNA"/>
</dbReference>
<feature type="compositionally biased region" description="Polar residues" evidence="3">
    <location>
        <begin position="349"/>
        <end position="361"/>
    </location>
</feature>
<dbReference type="InterPro" id="IPR049492">
    <property type="entry name" value="BD-FAE-like_dom"/>
</dbReference>
<name>A0A8H4QV56_9AGAR</name>
<feature type="region of interest" description="Disordered" evidence="3">
    <location>
        <begin position="1217"/>
        <end position="1260"/>
    </location>
</feature>
<feature type="compositionally biased region" description="Low complexity" evidence="3">
    <location>
        <begin position="1217"/>
        <end position="1248"/>
    </location>
</feature>
<dbReference type="Pfam" id="PF05965">
    <property type="entry name" value="FYRC"/>
    <property type="match status" value="1"/>
</dbReference>
<comment type="subcellular location">
    <subcellularLocation>
        <location evidence="1">Nucleus</location>
    </subcellularLocation>
</comment>
<feature type="region of interest" description="Disordered" evidence="3">
    <location>
        <begin position="1127"/>
        <end position="1180"/>
    </location>
</feature>
<feature type="compositionally biased region" description="Pro residues" evidence="3">
    <location>
        <begin position="877"/>
        <end position="888"/>
    </location>
</feature>
<dbReference type="Gene3D" id="3.30.160.360">
    <property type="match status" value="1"/>
</dbReference>
<evidence type="ECO:0000256" key="1">
    <source>
        <dbReference type="ARBA" id="ARBA00004123"/>
    </source>
</evidence>
<feature type="region of interest" description="Disordered" evidence="3">
    <location>
        <begin position="645"/>
        <end position="683"/>
    </location>
</feature>
<feature type="compositionally biased region" description="Low complexity" evidence="3">
    <location>
        <begin position="490"/>
        <end position="521"/>
    </location>
</feature>
<evidence type="ECO:0000256" key="2">
    <source>
        <dbReference type="ARBA" id="ARBA00023242"/>
    </source>
</evidence>
<dbReference type="GO" id="GO:0005634">
    <property type="term" value="C:nucleus"/>
    <property type="evidence" value="ECO:0007669"/>
    <property type="project" value="UniProtKB-SubCell"/>
</dbReference>
<evidence type="ECO:0000256" key="3">
    <source>
        <dbReference type="SAM" id="MobiDB-lite"/>
    </source>
</evidence>
<keyword evidence="2" id="KW-0539">Nucleus</keyword>
<proteinExistence type="predicted"/>
<dbReference type="SMART" id="SM00541">
    <property type="entry name" value="FYRN"/>
    <property type="match status" value="1"/>
</dbReference>
<gene>
    <name evidence="5" type="ORF">D9613_006167</name>
</gene>
<feature type="region of interest" description="Disordered" evidence="3">
    <location>
        <begin position="349"/>
        <end position="389"/>
    </location>
</feature>
<evidence type="ECO:0000313" key="6">
    <source>
        <dbReference type="Proteomes" id="UP000521872"/>
    </source>
</evidence>
<feature type="compositionally biased region" description="Low complexity" evidence="3">
    <location>
        <begin position="759"/>
        <end position="805"/>
    </location>
</feature>
<dbReference type="InterPro" id="IPR003888">
    <property type="entry name" value="FYrich_N"/>
</dbReference>
<feature type="region of interest" description="Disordered" evidence="3">
    <location>
        <begin position="428"/>
        <end position="627"/>
    </location>
</feature>
<feature type="compositionally biased region" description="Basic and acidic residues" evidence="3">
    <location>
        <begin position="550"/>
        <end position="561"/>
    </location>
</feature>
<feature type="compositionally biased region" description="Polar residues" evidence="3">
    <location>
        <begin position="562"/>
        <end position="583"/>
    </location>
</feature>
<feature type="compositionally biased region" description="Low complexity" evidence="3">
    <location>
        <begin position="1155"/>
        <end position="1164"/>
    </location>
</feature>
<feature type="compositionally biased region" description="Low complexity" evidence="3">
    <location>
        <begin position="1127"/>
        <end position="1139"/>
    </location>
</feature>
<feature type="compositionally biased region" description="Polar residues" evidence="3">
    <location>
        <begin position="375"/>
        <end position="388"/>
    </location>
</feature>
<dbReference type="InterPro" id="IPR029058">
    <property type="entry name" value="AB_hydrolase_fold"/>
</dbReference>
<protein>
    <recommendedName>
        <fullName evidence="4">BD-FAE-like domain-containing protein</fullName>
    </recommendedName>
</protein>
<dbReference type="InterPro" id="IPR003889">
    <property type="entry name" value="FYrich_C"/>
</dbReference>
<evidence type="ECO:0000259" key="4">
    <source>
        <dbReference type="Pfam" id="PF20434"/>
    </source>
</evidence>
<feature type="domain" description="BD-FAE-like" evidence="4">
    <location>
        <begin position="20"/>
        <end position="134"/>
    </location>
</feature>
<dbReference type="PROSITE" id="PS51543">
    <property type="entry name" value="FYRC"/>
    <property type="match status" value="1"/>
</dbReference>
<feature type="compositionally biased region" description="Polar residues" evidence="3">
    <location>
        <begin position="461"/>
        <end position="474"/>
    </location>
</feature>
<comment type="caution">
    <text evidence="5">The sequence shown here is derived from an EMBL/GenBank/DDBJ whole genome shotgun (WGS) entry which is preliminary data.</text>
</comment>
<accession>A0A8H4QV56</accession>